<dbReference type="GO" id="GO:0004364">
    <property type="term" value="F:glutathione transferase activity"/>
    <property type="evidence" value="ECO:0000318"/>
    <property type="project" value="GO_Central"/>
</dbReference>
<dbReference type="InterPro" id="IPR036282">
    <property type="entry name" value="Glutathione-S-Trfase_C_sf"/>
</dbReference>
<dbReference type="GO" id="GO:0005737">
    <property type="term" value="C:cytoplasm"/>
    <property type="evidence" value="ECO:0000318"/>
    <property type="project" value="GO_Central"/>
</dbReference>
<proteinExistence type="inferred from homology"/>
<dbReference type="InterPro" id="IPR045073">
    <property type="entry name" value="Omega/Tau-like"/>
</dbReference>
<name>A0A2C9V5J3_MANES</name>
<dbReference type="Pfam" id="PF00043">
    <property type="entry name" value="GST_C"/>
    <property type="match status" value="1"/>
</dbReference>
<reference evidence="3" key="1">
    <citation type="submission" date="2016-02" db="EMBL/GenBank/DDBJ databases">
        <title>WGS assembly of Manihot esculenta.</title>
        <authorList>
            <person name="Bredeson J.V."/>
            <person name="Prochnik S.E."/>
            <person name="Lyons J.B."/>
            <person name="Schmutz J."/>
            <person name="Grimwood J."/>
            <person name="Vrebalov J."/>
            <person name="Bart R.S."/>
            <person name="Amuge T."/>
            <person name="Ferguson M.E."/>
            <person name="Green R."/>
            <person name="Putnam N."/>
            <person name="Stites J."/>
            <person name="Rounsley S."/>
            <person name="Rokhsar D.S."/>
        </authorList>
    </citation>
    <scope>NUCLEOTIDE SEQUENCE [LARGE SCALE GENOMIC DNA]</scope>
    <source>
        <tissue evidence="3">Leaf</tissue>
    </source>
</reference>
<dbReference type="PROSITE" id="PS50404">
    <property type="entry name" value="GST_NTER"/>
    <property type="match status" value="1"/>
</dbReference>
<accession>A0A2C9V5J3</accession>
<dbReference type="PANTHER" id="PTHR11260:SF762">
    <property type="entry name" value="GLUTATHIONE TRANSFERASE"/>
    <property type="match status" value="1"/>
</dbReference>
<dbReference type="PANTHER" id="PTHR11260">
    <property type="entry name" value="GLUTATHIONE S-TRANSFERASE, GST, SUPERFAMILY, GST DOMAIN CONTAINING"/>
    <property type="match status" value="1"/>
</dbReference>
<organism evidence="3">
    <name type="scientific">Manihot esculenta</name>
    <name type="common">Cassava</name>
    <name type="synonym">Jatropha manihot</name>
    <dbReference type="NCBI Taxonomy" id="3983"/>
    <lineage>
        <taxon>Eukaryota</taxon>
        <taxon>Viridiplantae</taxon>
        <taxon>Streptophyta</taxon>
        <taxon>Embryophyta</taxon>
        <taxon>Tracheophyta</taxon>
        <taxon>Spermatophyta</taxon>
        <taxon>Magnoliopsida</taxon>
        <taxon>eudicotyledons</taxon>
        <taxon>Gunneridae</taxon>
        <taxon>Pentapetalae</taxon>
        <taxon>rosids</taxon>
        <taxon>fabids</taxon>
        <taxon>Malpighiales</taxon>
        <taxon>Euphorbiaceae</taxon>
        <taxon>Crotonoideae</taxon>
        <taxon>Manihoteae</taxon>
        <taxon>Manihot</taxon>
    </lineage>
</organism>
<gene>
    <name evidence="3" type="ORF">MANES_10G113300</name>
</gene>
<dbReference type="SUPFAM" id="SSF52833">
    <property type="entry name" value="Thioredoxin-like"/>
    <property type="match status" value="1"/>
</dbReference>
<dbReference type="AlphaFoldDB" id="A0A2C9V5J3"/>
<comment type="similarity">
    <text evidence="1">Belongs to the GST superfamily.</text>
</comment>
<dbReference type="EMBL" id="CM004396">
    <property type="protein sequence ID" value="OAY39665.1"/>
    <property type="molecule type" value="Genomic_DNA"/>
</dbReference>
<dbReference type="Pfam" id="PF02798">
    <property type="entry name" value="GST_N"/>
    <property type="match status" value="1"/>
</dbReference>
<dbReference type="STRING" id="3983.A0A2C9V5J3"/>
<dbReference type="SUPFAM" id="SSF47616">
    <property type="entry name" value="GST C-terminal domain-like"/>
    <property type="match status" value="1"/>
</dbReference>
<sequence>MGEEEVKVLRTWSSLYALRVVWALRLKGIEHEEIYEDLRKKSPSLLQYNPVHKKIPVLVHNGKPISESLIFILCKEQEEATLIAQENLKYLEEELRGKKFFGGEEIGMVDLALGWLAYYLEIYEEEFSNIPTIQESWPPRDKLIPKDTQNEVNNNKTQLLKPIETHPLI</sequence>
<dbReference type="InterPro" id="IPR036249">
    <property type="entry name" value="Thioredoxin-like_sf"/>
</dbReference>
<protein>
    <recommendedName>
        <fullName evidence="2">GST N-terminal domain-containing protein</fullName>
    </recommendedName>
</protein>
<dbReference type="Gene3D" id="1.20.1050.10">
    <property type="match status" value="1"/>
</dbReference>
<feature type="domain" description="GST N-terminal" evidence="2">
    <location>
        <begin position="4"/>
        <end position="83"/>
    </location>
</feature>
<dbReference type="InterPro" id="IPR004045">
    <property type="entry name" value="Glutathione_S-Trfase_N"/>
</dbReference>
<evidence type="ECO:0000256" key="1">
    <source>
        <dbReference type="RuleBase" id="RU003494"/>
    </source>
</evidence>
<evidence type="ECO:0000259" key="2">
    <source>
        <dbReference type="PROSITE" id="PS50404"/>
    </source>
</evidence>
<dbReference type="GO" id="GO:0006749">
    <property type="term" value="P:glutathione metabolic process"/>
    <property type="evidence" value="ECO:0000318"/>
    <property type="project" value="GO_Central"/>
</dbReference>
<evidence type="ECO:0000313" key="3">
    <source>
        <dbReference type="EMBL" id="OAY39665.1"/>
    </source>
</evidence>
<dbReference type="Gene3D" id="3.40.30.10">
    <property type="entry name" value="Glutaredoxin"/>
    <property type="match status" value="1"/>
</dbReference>
<dbReference type="InterPro" id="IPR004046">
    <property type="entry name" value="GST_C"/>
</dbReference>